<accession>A0ACC2G6H5</accession>
<proteinExistence type="predicted"/>
<sequence length="98" mass="10786">MQTQITIGSDSVRSSIVWSSGKDCLSRTVAKLTRKLLWERGKHITLPLRGGGHHVTDSQHFVSPGNMQTEKQSFGEILQWEAGFLLQGTRFGSTSCPG</sequence>
<protein>
    <submittedName>
        <fullName evidence="1">Uncharacterized protein</fullName>
    </submittedName>
</protein>
<comment type="caution">
    <text evidence="1">The sequence shown here is derived from an EMBL/GenBank/DDBJ whole genome shotgun (WGS) entry which is preliminary data.</text>
</comment>
<evidence type="ECO:0000313" key="1">
    <source>
        <dbReference type="EMBL" id="KAJ7999206.1"/>
    </source>
</evidence>
<evidence type="ECO:0000313" key="2">
    <source>
        <dbReference type="Proteomes" id="UP001157502"/>
    </source>
</evidence>
<organism evidence="1 2">
    <name type="scientific">Dallia pectoralis</name>
    <name type="common">Alaska blackfish</name>
    <dbReference type="NCBI Taxonomy" id="75939"/>
    <lineage>
        <taxon>Eukaryota</taxon>
        <taxon>Metazoa</taxon>
        <taxon>Chordata</taxon>
        <taxon>Craniata</taxon>
        <taxon>Vertebrata</taxon>
        <taxon>Euteleostomi</taxon>
        <taxon>Actinopterygii</taxon>
        <taxon>Neopterygii</taxon>
        <taxon>Teleostei</taxon>
        <taxon>Protacanthopterygii</taxon>
        <taxon>Esociformes</taxon>
        <taxon>Umbridae</taxon>
        <taxon>Dallia</taxon>
    </lineage>
</organism>
<name>A0ACC2G6H5_DALPE</name>
<gene>
    <name evidence="1" type="ORF">DPEC_G00213040</name>
</gene>
<dbReference type="EMBL" id="CM055744">
    <property type="protein sequence ID" value="KAJ7999206.1"/>
    <property type="molecule type" value="Genomic_DNA"/>
</dbReference>
<reference evidence="1" key="1">
    <citation type="submission" date="2021-05" db="EMBL/GenBank/DDBJ databases">
        <authorList>
            <person name="Pan Q."/>
            <person name="Jouanno E."/>
            <person name="Zahm M."/>
            <person name="Klopp C."/>
            <person name="Cabau C."/>
            <person name="Louis A."/>
            <person name="Berthelot C."/>
            <person name="Parey E."/>
            <person name="Roest Crollius H."/>
            <person name="Montfort J."/>
            <person name="Robinson-Rechavi M."/>
            <person name="Bouchez O."/>
            <person name="Lampietro C."/>
            <person name="Lopez Roques C."/>
            <person name="Donnadieu C."/>
            <person name="Postlethwait J."/>
            <person name="Bobe J."/>
            <person name="Dillon D."/>
            <person name="Chandos A."/>
            <person name="von Hippel F."/>
            <person name="Guiguen Y."/>
        </authorList>
    </citation>
    <scope>NUCLEOTIDE SEQUENCE</scope>
    <source>
        <strain evidence="1">YG-Jan2019</strain>
    </source>
</reference>
<keyword evidence="2" id="KW-1185">Reference proteome</keyword>
<dbReference type="Proteomes" id="UP001157502">
    <property type="component" value="Chromosome 17"/>
</dbReference>